<proteinExistence type="predicted"/>
<name>A0A9P0H627_NEZVI</name>
<sequence length="77" mass="8835">MVGDTTKVSRVLILPSNAFYTPHLIRDIVYRRNPFRSILVTVPVCVLVHQLKKINNCRIQGTPSHREKKVNIPITDI</sequence>
<dbReference type="EMBL" id="OV725079">
    <property type="protein sequence ID" value="CAH1396091.1"/>
    <property type="molecule type" value="Genomic_DNA"/>
</dbReference>
<reference evidence="1" key="1">
    <citation type="submission" date="2022-01" db="EMBL/GenBank/DDBJ databases">
        <authorList>
            <person name="King R."/>
        </authorList>
    </citation>
    <scope>NUCLEOTIDE SEQUENCE</scope>
</reference>
<accession>A0A9P0H627</accession>
<protein>
    <submittedName>
        <fullName evidence="1">Uncharacterized protein</fullName>
    </submittedName>
</protein>
<gene>
    <name evidence="1" type="ORF">NEZAVI_LOCUS6226</name>
</gene>
<organism evidence="1 2">
    <name type="scientific">Nezara viridula</name>
    <name type="common">Southern green stink bug</name>
    <name type="synonym">Cimex viridulus</name>
    <dbReference type="NCBI Taxonomy" id="85310"/>
    <lineage>
        <taxon>Eukaryota</taxon>
        <taxon>Metazoa</taxon>
        <taxon>Ecdysozoa</taxon>
        <taxon>Arthropoda</taxon>
        <taxon>Hexapoda</taxon>
        <taxon>Insecta</taxon>
        <taxon>Pterygota</taxon>
        <taxon>Neoptera</taxon>
        <taxon>Paraneoptera</taxon>
        <taxon>Hemiptera</taxon>
        <taxon>Heteroptera</taxon>
        <taxon>Panheteroptera</taxon>
        <taxon>Pentatomomorpha</taxon>
        <taxon>Pentatomoidea</taxon>
        <taxon>Pentatomidae</taxon>
        <taxon>Pentatominae</taxon>
        <taxon>Nezara</taxon>
    </lineage>
</organism>
<evidence type="ECO:0000313" key="1">
    <source>
        <dbReference type="EMBL" id="CAH1396091.1"/>
    </source>
</evidence>
<evidence type="ECO:0000313" key="2">
    <source>
        <dbReference type="Proteomes" id="UP001152798"/>
    </source>
</evidence>
<keyword evidence="2" id="KW-1185">Reference proteome</keyword>
<dbReference type="AlphaFoldDB" id="A0A9P0H627"/>
<dbReference type="Proteomes" id="UP001152798">
    <property type="component" value="Chromosome 3"/>
</dbReference>